<reference evidence="2" key="1">
    <citation type="submission" date="2021-06" db="EMBL/GenBank/DDBJ databases">
        <authorList>
            <person name="Kallberg Y."/>
            <person name="Tangrot J."/>
            <person name="Rosling A."/>
        </authorList>
    </citation>
    <scope>NUCLEOTIDE SEQUENCE</scope>
    <source>
        <strain evidence="2">UK204</strain>
    </source>
</reference>
<evidence type="ECO:0000313" key="2">
    <source>
        <dbReference type="EMBL" id="CAG8668016.1"/>
    </source>
</evidence>
<comment type="caution">
    <text evidence="2">The sequence shown here is derived from an EMBL/GenBank/DDBJ whole genome shotgun (WGS) entry which is preliminary data.</text>
</comment>
<feature type="chain" id="PRO_5040168420" evidence="1">
    <location>
        <begin position="17"/>
        <end position="128"/>
    </location>
</feature>
<dbReference type="EMBL" id="CAJVPQ010005319">
    <property type="protein sequence ID" value="CAG8668016.1"/>
    <property type="molecule type" value="Genomic_DNA"/>
</dbReference>
<protein>
    <submittedName>
        <fullName evidence="2">9285_t:CDS:1</fullName>
    </submittedName>
</protein>
<name>A0A9N9EBJ0_9GLOM</name>
<feature type="signal peptide" evidence="1">
    <location>
        <begin position="1"/>
        <end position="16"/>
    </location>
</feature>
<keyword evidence="3" id="KW-1185">Reference proteome</keyword>
<feature type="non-terminal residue" evidence="2">
    <location>
        <position position="128"/>
    </location>
</feature>
<evidence type="ECO:0000256" key="1">
    <source>
        <dbReference type="SAM" id="SignalP"/>
    </source>
</evidence>
<sequence length="128" mass="14254">LTSLAYLFITVIAASAVIRIDDDLDNALEQRNTCATKCPFILNNEIFDPDCPKNEKVSEGPIKGPVVFAQDEEAFTYTYDDMSLGCDNEKYFSDSSNNKSSKFGRVNVFLSIIENGNINSRAKLLLNK</sequence>
<gene>
    <name evidence="2" type="ORF">FCALED_LOCUS11875</name>
</gene>
<organism evidence="2 3">
    <name type="scientific">Funneliformis caledonium</name>
    <dbReference type="NCBI Taxonomy" id="1117310"/>
    <lineage>
        <taxon>Eukaryota</taxon>
        <taxon>Fungi</taxon>
        <taxon>Fungi incertae sedis</taxon>
        <taxon>Mucoromycota</taxon>
        <taxon>Glomeromycotina</taxon>
        <taxon>Glomeromycetes</taxon>
        <taxon>Glomerales</taxon>
        <taxon>Glomeraceae</taxon>
        <taxon>Funneliformis</taxon>
    </lineage>
</organism>
<dbReference type="AlphaFoldDB" id="A0A9N9EBJ0"/>
<proteinExistence type="predicted"/>
<dbReference type="Proteomes" id="UP000789570">
    <property type="component" value="Unassembled WGS sequence"/>
</dbReference>
<evidence type="ECO:0000313" key="3">
    <source>
        <dbReference type="Proteomes" id="UP000789570"/>
    </source>
</evidence>
<keyword evidence="1" id="KW-0732">Signal</keyword>
<accession>A0A9N9EBJ0</accession>